<dbReference type="PANTHER" id="PTHR31609">
    <property type="entry name" value="YDJC DEACETYLASE FAMILY MEMBER"/>
    <property type="match status" value="1"/>
</dbReference>
<evidence type="ECO:0000256" key="5">
    <source>
        <dbReference type="ARBA" id="ARBA00023277"/>
    </source>
</evidence>
<comment type="subunit">
    <text evidence="6">Homodimer.</text>
</comment>
<keyword evidence="4 6" id="KW-0460">Magnesium</keyword>
<dbReference type="Gene3D" id="3.20.20.370">
    <property type="entry name" value="Glycoside hydrolase/deacetylase"/>
    <property type="match status" value="1"/>
</dbReference>
<dbReference type="Pfam" id="PF04794">
    <property type="entry name" value="YdjC"/>
    <property type="match status" value="1"/>
</dbReference>
<dbReference type="NCBIfam" id="NF002559">
    <property type="entry name" value="PRK02134.1"/>
    <property type="match status" value="1"/>
</dbReference>
<organism evidence="7 8">
    <name type="scientific">Candidatus Fimiplasma intestinipullorum</name>
    <dbReference type="NCBI Taxonomy" id="2840825"/>
    <lineage>
        <taxon>Bacteria</taxon>
        <taxon>Bacillati</taxon>
        <taxon>Bacillota</taxon>
        <taxon>Clostridia</taxon>
        <taxon>Eubacteriales</taxon>
        <taxon>Candidatus Fimiplasma</taxon>
    </lineage>
</organism>
<keyword evidence="5 6" id="KW-0119">Carbohydrate metabolism</keyword>
<dbReference type="CDD" id="cd10803">
    <property type="entry name" value="YdjC_EF3048_like"/>
    <property type="match status" value="1"/>
</dbReference>
<protein>
    <recommendedName>
        <fullName evidence="6">Carbohydrate deacetylase</fullName>
        <ecNumber evidence="6">3.5.1.-</ecNumber>
    </recommendedName>
</protein>
<accession>A0A9D1HLE1</accession>
<feature type="binding site" evidence="6">
    <location>
        <position position="127"/>
    </location>
    <ligand>
        <name>Mg(2+)</name>
        <dbReference type="ChEBI" id="CHEBI:18420"/>
    </ligand>
</feature>
<evidence type="ECO:0000256" key="1">
    <source>
        <dbReference type="ARBA" id="ARBA00001946"/>
    </source>
</evidence>
<dbReference type="GO" id="GO:0046872">
    <property type="term" value="F:metal ion binding"/>
    <property type="evidence" value="ECO:0007669"/>
    <property type="project" value="UniProtKB-KW"/>
</dbReference>
<dbReference type="GO" id="GO:0000272">
    <property type="term" value="P:polysaccharide catabolic process"/>
    <property type="evidence" value="ECO:0007669"/>
    <property type="project" value="InterPro"/>
</dbReference>
<reference evidence="7" key="2">
    <citation type="journal article" date="2021" name="PeerJ">
        <title>Extensive microbial diversity within the chicken gut microbiome revealed by metagenomics and culture.</title>
        <authorList>
            <person name="Gilroy R."/>
            <person name="Ravi A."/>
            <person name="Getino M."/>
            <person name="Pursley I."/>
            <person name="Horton D.L."/>
            <person name="Alikhan N.F."/>
            <person name="Baker D."/>
            <person name="Gharbi K."/>
            <person name="Hall N."/>
            <person name="Watson M."/>
            <person name="Adriaenssens E.M."/>
            <person name="Foster-Nyarko E."/>
            <person name="Jarju S."/>
            <person name="Secka A."/>
            <person name="Antonio M."/>
            <person name="Oren A."/>
            <person name="Chaudhuri R.R."/>
            <person name="La Ragione R."/>
            <person name="Hildebrand F."/>
            <person name="Pallen M.J."/>
        </authorList>
    </citation>
    <scope>NUCLEOTIDE SEQUENCE</scope>
    <source>
        <strain evidence="7">CHK195-11698</strain>
    </source>
</reference>
<comment type="similarity">
    <text evidence="6">Belongs to the YdjC deacetylase family.</text>
</comment>
<gene>
    <name evidence="7" type="primary">chbG</name>
    <name evidence="7" type="ORF">IAD15_00575</name>
</gene>
<reference evidence="7" key="1">
    <citation type="submission" date="2020-10" db="EMBL/GenBank/DDBJ databases">
        <authorList>
            <person name="Gilroy R."/>
        </authorList>
    </citation>
    <scope>NUCLEOTIDE SEQUENCE</scope>
    <source>
        <strain evidence="7">CHK195-11698</strain>
    </source>
</reference>
<evidence type="ECO:0000256" key="3">
    <source>
        <dbReference type="ARBA" id="ARBA00022801"/>
    </source>
</evidence>
<evidence type="ECO:0000256" key="2">
    <source>
        <dbReference type="ARBA" id="ARBA00022723"/>
    </source>
</evidence>
<name>A0A9D1HLE1_9FIRM</name>
<dbReference type="SUPFAM" id="SSF88713">
    <property type="entry name" value="Glycoside hydrolase/deacetylase"/>
    <property type="match status" value="1"/>
</dbReference>
<keyword evidence="3 6" id="KW-0378">Hydrolase</keyword>
<proteinExistence type="inferred from homology"/>
<comment type="caution">
    <text evidence="7">The sequence shown here is derived from an EMBL/GenBank/DDBJ whole genome shotgun (WGS) entry which is preliminary data.</text>
</comment>
<dbReference type="EMBL" id="DVMJ01000004">
    <property type="protein sequence ID" value="HIU12558.1"/>
    <property type="molecule type" value="Genomic_DNA"/>
</dbReference>
<evidence type="ECO:0000256" key="6">
    <source>
        <dbReference type="HAMAP-Rule" id="MF_01246"/>
    </source>
</evidence>
<dbReference type="GO" id="GO:0016811">
    <property type="term" value="F:hydrolase activity, acting on carbon-nitrogen (but not peptide) bonds, in linear amides"/>
    <property type="evidence" value="ECO:0007669"/>
    <property type="project" value="UniProtKB-UniRule"/>
</dbReference>
<dbReference type="AlphaFoldDB" id="A0A9D1HLE1"/>
<feature type="binding site" evidence="6">
    <location>
        <position position="61"/>
    </location>
    <ligand>
        <name>Mg(2+)</name>
        <dbReference type="ChEBI" id="CHEBI:18420"/>
    </ligand>
</feature>
<evidence type="ECO:0000313" key="8">
    <source>
        <dbReference type="Proteomes" id="UP000824175"/>
    </source>
</evidence>
<dbReference type="InterPro" id="IPR022948">
    <property type="entry name" value="COD_ChbG_bac"/>
</dbReference>
<dbReference type="InterPro" id="IPR006879">
    <property type="entry name" value="YdjC-like"/>
</dbReference>
<dbReference type="GO" id="GO:0019213">
    <property type="term" value="F:deacetylase activity"/>
    <property type="evidence" value="ECO:0007669"/>
    <property type="project" value="TreeGrafter"/>
</dbReference>
<dbReference type="PANTHER" id="PTHR31609:SF1">
    <property type="entry name" value="CARBOHYDRATE DEACETYLASE"/>
    <property type="match status" value="1"/>
</dbReference>
<keyword evidence="2 6" id="KW-0479">Metal-binding</keyword>
<dbReference type="HAMAP" id="MF_01246">
    <property type="entry name" value="COD"/>
    <property type="match status" value="1"/>
</dbReference>
<sequence length="252" mass="28569">MLQKLIVNADDFGLTEGSTLGIIRSHEDGIVTSTTLMVNMPFCELACQLAKAHPDLGVGCHLVLTIGRPLVEGAKSYTDENGNFRRPATYPTGKPHADLDELYREWKAQIERFIALMGRKPTHLDSHHHVHLVEHHLPVVFQLAKEYDIPVRLGMDTPLKDYPFEVARAVRNFYEDSADPVYFLEDRGSLLEQDGICELMCHPAFVDQRLRDISSYALPRTKEMATLRDPRVASWLKAHGIELVNFSTLKHQ</sequence>
<evidence type="ECO:0000256" key="4">
    <source>
        <dbReference type="ARBA" id="ARBA00022842"/>
    </source>
</evidence>
<evidence type="ECO:0000313" key="7">
    <source>
        <dbReference type="EMBL" id="HIU12558.1"/>
    </source>
</evidence>
<comment type="cofactor">
    <cofactor evidence="1 6">
        <name>Mg(2+)</name>
        <dbReference type="ChEBI" id="CHEBI:18420"/>
    </cofactor>
</comment>
<dbReference type="Proteomes" id="UP000824175">
    <property type="component" value="Unassembled WGS sequence"/>
</dbReference>
<dbReference type="EC" id="3.5.1.-" evidence="6"/>
<dbReference type="InterPro" id="IPR011330">
    <property type="entry name" value="Glyco_hydro/deAcase_b/a-brl"/>
</dbReference>
<comment type="function">
    <text evidence="6">Probably catalyzes the deacetylation of acetylated carbohydrates an important step in the degradation of oligosaccharides.</text>
</comment>